<evidence type="ECO:0000313" key="1">
    <source>
        <dbReference type="EMBL" id="PIH11138.1"/>
    </source>
</evidence>
<dbReference type="EMBL" id="PEJG01000002">
    <property type="protein sequence ID" value="PIH11138.1"/>
    <property type="molecule type" value="Genomic_DNA"/>
</dbReference>
<dbReference type="Pfam" id="PF19504">
    <property type="entry name" value="DUF6038"/>
    <property type="match status" value="1"/>
</dbReference>
<organism evidence="1 2">
    <name type="scientific">Staphylococcus epidermidis</name>
    <dbReference type="NCBI Taxonomy" id="1282"/>
    <lineage>
        <taxon>Bacteria</taxon>
        <taxon>Bacillati</taxon>
        <taxon>Bacillota</taxon>
        <taxon>Bacilli</taxon>
        <taxon>Bacillales</taxon>
        <taxon>Staphylococcaceae</taxon>
        <taxon>Staphylococcus</taxon>
    </lineage>
</organism>
<protein>
    <submittedName>
        <fullName evidence="1">Uncharacterized protein</fullName>
    </submittedName>
</protein>
<evidence type="ECO:0000313" key="2">
    <source>
        <dbReference type="Proteomes" id="UP000228502"/>
    </source>
</evidence>
<gene>
    <name evidence="1" type="ORF">CTJ08_02195</name>
</gene>
<reference evidence="1 2" key="1">
    <citation type="submission" date="2017-10" db="EMBL/GenBank/DDBJ databases">
        <title>genome sequences of Staph epi in chlorhexidine trial.</title>
        <authorList>
            <person name="Greninger A.L."/>
            <person name="Addetia A."/>
            <person name="Qin X."/>
            <person name="Zerr D."/>
        </authorList>
    </citation>
    <scope>NUCLEOTIDE SEQUENCE [LARGE SCALE GENOMIC DNA]</scope>
    <source>
        <strain evidence="1 2">SCH-17</strain>
    </source>
</reference>
<dbReference type="Proteomes" id="UP000228502">
    <property type="component" value="Unassembled WGS sequence"/>
</dbReference>
<comment type="caution">
    <text evidence="1">The sequence shown here is derived from an EMBL/GenBank/DDBJ whole genome shotgun (WGS) entry which is preliminary data.</text>
</comment>
<dbReference type="AlphaFoldDB" id="A0AAE5QZ66"/>
<dbReference type="InterPro" id="IPR046101">
    <property type="entry name" value="DUF6038"/>
</dbReference>
<sequence length="65" mass="7901">MEDRVIDKVYSKEDIRLELKLTTHAFNKRMNTITKLFKINMKKFTILKENRRIINILLTESARNY</sequence>
<name>A0AAE5QZ66_STAEP</name>
<accession>A0AAE5QZ66</accession>
<proteinExistence type="predicted"/>